<name>A0A923M803_9BURK</name>
<keyword evidence="1" id="KW-0472">Membrane</keyword>
<dbReference type="Proteomes" id="UP000596827">
    <property type="component" value="Unassembled WGS sequence"/>
</dbReference>
<keyword evidence="3" id="KW-1185">Reference proteome</keyword>
<proteinExistence type="predicted"/>
<dbReference type="EMBL" id="JACORU010000002">
    <property type="protein sequence ID" value="MBC5764578.1"/>
    <property type="molecule type" value="Genomic_DNA"/>
</dbReference>
<feature type="transmembrane region" description="Helical" evidence="1">
    <location>
        <begin position="38"/>
        <end position="56"/>
    </location>
</feature>
<comment type="caution">
    <text evidence="2">The sequence shown here is derived from an EMBL/GenBank/DDBJ whole genome shotgun (WGS) entry which is preliminary data.</text>
</comment>
<evidence type="ECO:0000313" key="2">
    <source>
        <dbReference type="EMBL" id="MBC5764578.1"/>
    </source>
</evidence>
<reference evidence="2" key="1">
    <citation type="submission" date="2020-08" db="EMBL/GenBank/DDBJ databases">
        <title>Ramlibacter sp. GTP1 16S ribosomal RNA gene genome sequencing and assembly.</title>
        <authorList>
            <person name="Kang M."/>
        </authorList>
    </citation>
    <scope>NUCLEOTIDE SEQUENCE</scope>
    <source>
        <strain evidence="2">GTP1</strain>
    </source>
</reference>
<sequence>MAERLGMVIAHSEGGFALLLLGFPGMIPVFFGAFTNEYIAWAVAAVGNALWYWFWFEAAVWVRSRGDAEADRK</sequence>
<gene>
    <name evidence="2" type="ORF">H8R02_08965</name>
</gene>
<evidence type="ECO:0000313" key="3">
    <source>
        <dbReference type="Proteomes" id="UP000596827"/>
    </source>
</evidence>
<organism evidence="2 3">
    <name type="scientific">Ramlibacter albus</name>
    <dbReference type="NCBI Taxonomy" id="2079448"/>
    <lineage>
        <taxon>Bacteria</taxon>
        <taxon>Pseudomonadati</taxon>
        <taxon>Pseudomonadota</taxon>
        <taxon>Betaproteobacteria</taxon>
        <taxon>Burkholderiales</taxon>
        <taxon>Comamonadaceae</taxon>
        <taxon>Ramlibacter</taxon>
    </lineage>
</organism>
<feature type="transmembrane region" description="Helical" evidence="1">
    <location>
        <begin position="12"/>
        <end position="32"/>
    </location>
</feature>
<accession>A0A923M803</accession>
<keyword evidence="1" id="KW-0812">Transmembrane</keyword>
<keyword evidence="1" id="KW-1133">Transmembrane helix</keyword>
<dbReference type="RefSeq" id="WP_187081037.1">
    <property type="nucleotide sequence ID" value="NZ_JACORU010000002.1"/>
</dbReference>
<protein>
    <submittedName>
        <fullName evidence="2">Uncharacterized protein</fullName>
    </submittedName>
</protein>
<evidence type="ECO:0000256" key="1">
    <source>
        <dbReference type="SAM" id="Phobius"/>
    </source>
</evidence>
<dbReference type="AlphaFoldDB" id="A0A923M803"/>